<accession>A0A443VM03</accession>
<evidence type="ECO:0000313" key="1">
    <source>
        <dbReference type="EMBL" id="RWT22274.1"/>
    </source>
</evidence>
<organism evidence="1 2">
    <name type="scientific">Raoultella planticola</name>
    <name type="common">Klebsiella planticola</name>
    <dbReference type="NCBI Taxonomy" id="575"/>
    <lineage>
        <taxon>Bacteria</taxon>
        <taxon>Pseudomonadati</taxon>
        <taxon>Pseudomonadota</taxon>
        <taxon>Gammaproteobacteria</taxon>
        <taxon>Enterobacterales</taxon>
        <taxon>Enterobacteriaceae</taxon>
        <taxon>Klebsiella/Raoultella group</taxon>
        <taxon>Raoultella</taxon>
    </lineage>
</organism>
<dbReference type="AlphaFoldDB" id="A0A443VM03"/>
<dbReference type="Proteomes" id="UP000288843">
    <property type="component" value="Unassembled WGS sequence"/>
</dbReference>
<comment type="caution">
    <text evidence="1">The sequence shown here is derived from an EMBL/GenBank/DDBJ whole genome shotgun (WGS) entry which is preliminary data.</text>
</comment>
<sequence>MRIVDRDTFLSLPANTVYSLSSWSAELPSTSITGLYIKGDTVVGVDYYEQHVPDFDWDDSNQHADVVLAAAENSENIPLFLHSETRNGMFDERQMYVVWDKQDIQVLIERLQECL</sequence>
<name>A0A443VM03_RAOPL</name>
<protein>
    <submittedName>
        <fullName evidence="1">Uncharacterized protein</fullName>
    </submittedName>
</protein>
<reference evidence="1 2" key="1">
    <citation type="submission" date="2018-06" db="EMBL/GenBank/DDBJ databases">
        <title>Carbapenemase-producing Enterobacteriaceae present in wastewater treatment plant effluent and nearby surface waters in the US.</title>
        <authorList>
            <person name="Mathys D.A."/>
            <person name="Mollenkopf D.F."/>
            <person name="Feicht S.M."/>
            <person name="Adams R.J."/>
            <person name="Albers A.L."/>
            <person name="Stuever D.M."/>
            <person name="Daniels J.B."/>
            <person name="Wittum T.E."/>
        </authorList>
    </citation>
    <scope>NUCLEOTIDE SEQUENCE [LARGE SCALE GENOMIC DNA]</scope>
    <source>
        <strain evidence="1 2">GEO_47_Down_B</strain>
    </source>
</reference>
<evidence type="ECO:0000313" key="2">
    <source>
        <dbReference type="Proteomes" id="UP000288843"/>
    </source>
</evidence>
<dbReference type="EMBL" id="QKOX01000013">
    <property type="protein sequence ID" value="RWT22274.1"/>
    <property type="molecule type" value="Genomic_DNA"/>
</dbReference>
<proteinExistence type="predicted"/>
<gene>
    <name evidence="1" type="ORF">DN603_14735</name>
</gene>
<dbReference type="RefSeq" id="WP_128319872.1">
    <property type="nucleotide sequence ID" value="NZ_QKOX01000013.1"/>
</dbReference>